<name>A0A9N9NVE7_9GLOM</name>
<reference evidence="2" key="1">
    <citation type="submission" date="2021-06" db="EMBL/GenBank/DDBJ databases">
        <authorList>
            <person name="Kallberg Y."/>
            <person name="Tangrot J."/>
            <person name="Rosling A."/>
        </authorList>
    </citation>
    <scope>NUCLEOTIDE SEQUENCE</scope>
    <source>
        <strain evidence="2">IN212</strain>
    </source>
</reference>
<evidence type="ECO:0000313" key="3">
    <source>
        <dbReference type="Proteomes" id="UP000789396"/>
    </source>
</evidence>
<evidence type="ECO:0000313" key="2">
    <source>
        <dbReference type="EMBL" id="CAG8763949.1"/>
    </source>
</evidence>
<keyword evidence="3" id="KW-1185">Reference proteome</keyword>
<proteinExistence type="predicted"/>
<gene>
    <name evidence="2" type="ORF">RFULGI_LOCUS14526</name>
</gene>
<dbReference type="OrthoDB" id="2377195at2759"/>
<feature type="signal peptide" evidence="1">
    <location>
        <begin position="1"/>
        <end position="20"/>
    </location>
</feature>
<evidence type="ECO:0000256" key="1">
    <source>
        <dbReference type="SAM" id="SignalP"/>
    </source>
</evidence>
<feature type="chain" id="PRO_5040346578" evidence="1">
    <location>
        <begin position="21"/>
        <end position="79"/>
    </location>
</feature>
<comment type="caution">
    <text evidence="2">The sequence shown here is derived from an EMBL/GenBank/DDBJ whole genome shotgun (WGS) entry which is preliminary data.</text>
</comment>
<dbReference type="EMBL" id="CAJVPZ010042540">
    <property type="protein sequence ID" value="CAG8763949.1"/>
    <property type="molecule type" value="Genomic_DNA"/>
</dbReference>
<accession>A0A9N9NVE7</accession>
<protein>
    <submittedName>
        <fullName evidence="2">20052_t:CDS:1</fullName>
    </submittedName>
</protein>
<dbReference type="AlphaFoldDB" id="A0A9N9NVE7"/>
<sequence length="79" mass="9456">MQSGTLLIVLYFWIKIIAWGKEEILIEFKKQLYSVNINQSLNKKARDKASKLHKNVEKNFKFKEVVAFFDQMDEKVKYL</sequence>
<dbReference type="Proteomes" id="UP000789396">
    <property type="component" value="Unassembled WGS sequence"/>
</dbReference>
<organism evidence="2 3">
    <name type="scientific">Racocetra fulgida</name>
    <dbReference type="NCBI Taxonomy" id="60492"/>
    <lineage>
        <taxon>Eukaryota</taxon>
        <taxon>Fungi</taxon>
        <taxon>Fungi incertae sedis</taxon>
        <taxon>Mucoromycota</taxon>
        <taxon>Glomeromycotina</taxon>
        <taxon>Glomeromycetes</taxon>
        <taxon>Diversisporales</taxon>
        <taxon>Gigasporaceae</taxon>
        <taxon>Racocetra</taxon>
    </lineage>
</organism>
<feature type="non-terminal residue" evidence="2">
    <location>
        <position position="79"/>
    </location>
</feature>
<keyword evidence="1" id="KW-0732">Signal</keyword>